<accession>A0A1G6UJD7</accession>
<reference evidence="3" key="1">
    <citation type="submission" date="2016-10" db="EMBL/GenBank/DDBJ databases">
        <authorList>
            <person name="Varghese N."/>
            <person name="Submissions S."/>
        </authorList>
    </citation>
    <scope>NUCLEOTIDE SEQUENCE [LARGE SCALE GENOMIC DNA]</scope>
    <source>
        <strain evidence="3">DSM 23095</strain>
    </source>
</reference>
<dbReference type="OrthoDB" id="9792011at2"/>
<dbReference type="EMBL" id="FNAC01000028">
    <property type="protein sequence ID" value="SDD40645.1"/>
    <property type="molecule type" value="Genomic_DNA"/>
</dbReference>
<feature type="domain" description="DUF4397" evidence="1">
    <location>
        <begin position="57"/>
        <end position="169"/>
    </location>
</feature>
<evidence type="ECO:0000313" key="2">
    <source>
        <dbReference type="EMBL" id="SDD40645.1"/>
    </source>
</evidence>
<dbReference type="STRING" id="686796.SAMN04488104_102840"/>
<evidence type="ECO:0000259" key="1">
    <source>
        <dbReference type="Pfam" id="PF14344"/>
    </source>
</evidence>
<proteinExistence type="predicted"/>
<gene>
    <name evidence="2" type="ORF">SAMN04488104_102840</name>
</gene>
<keyword evidence="3" id="KW-1185">Reference proteome</keyword>
<protein>
    <recommendedName>
        <fullName evidence="1">DUF4397 domain-containing protein</fullName>
    </recommendedName>
</protein>
<evidence type="ECO:0000313" key="3">
    <source>
        <dbReference type="Proteomes" id="UP000199060"/>
    </source>
</evidence>
<dbReference type="AlphaFoldDB" id="A0A1G6UJD7"/>
<dbReference type="Pfam" id="PF14344">
    <property type="entry name" value="DUF4397"/>
    <property type="match status" value="1"/>
</dbReference>
<sequence>MRIGDRKQYKSNTTMKRLTSLKKNGLSWALSMLTIASTFTLSSCLNDFDAPNLPPTSYVSIYQGSPDSPSLDIYADANKINTAELNFSGALAYSPFYVGERRFKISPFNAASALLEKDFLLKPDTIYSLFILNKLSNLDIILVKDEWEEPVAEEAQLRLVHLSPDTEDVLIELSETEEPLTENIGFGENSGFISTPTNTYDIQVKSAVNGEVLVEAPNVELKGNRVYTLVLRGMKETENENRKLDVQLLTNYVHYQ</sequence>
<dbReference type="Proteomes" id="UP000199060">
    <property type="component" value="Unassembled WGS sequence"/>
</dbReference>
<organism evidence="2 3">
    <name type="scientific">Algoriphagus faecimaris</name>
    <dbReference type="NCBI Taxonomy" id="686796"/>
    <lineage>
        <taxon>Bacteria</taxon>
        <taxon>Pseudomonadati</taxon>
        <taxon>Bacteroidota</taxon>
        <taxon>Cytophagia</taxon>
        <taxon>Cytophagales</taxon>
        <taxon>Cyclobacteriaceae</taxon>
        <taxon>Algoriphagus</taxon>
    </lineage>
</organism>
<dbReference type="InterPro" id="IPR025510">
    <property type="entry name" value="DUF4397"/>
</dbReference>
<name>A0A1G6UJD7_9BACT</name>